<proteinExistence type="predicted"/>
<evidence type="ECO:0000313" key="1">
    <source>
        <dbReference type="EMBL" id="SEF23753.1"/>
    </source>
</evidence>
<evidence type="ECO:0000313" key="2">
    <source>
        <dbReference type="Proteomes" id="UP000198878"/>
    </source>
</evidence>
<protein>
    <submittedName>
        <fullName evidence="1">3-oxoacyl-[acyl-carrier protein] reductase</fullName>
    </submittedName>
</protein>
<sequence length="54" mass="5459">MRSHLPSAQAFAGPRSAGWLLEPAEIARVLTFLADPDSGATTGAVVPVDGGLAL</sequence>
<dbReference type="Pfam" id="PF13561">
    <property type="entry name" value="adh_short_C2"/>
    <property type="match status" value="1"/>
</dbReference>
<reference evidence="2" key="1">
    <citation type="submission" date="2016-10" db="EMBL/GenBank/DDBJ databases">
        <authorList>
            <person name="Varghese N."/>
            <person name="Submissions S."/>
        </authorList>
    </citation>
    <scope>NUCLEOTIDE SEQUENCE [LARGE SCALE GENOMIC DNA]</scope>
    <source>
        <strain evidence="2">DSM 44654</strain>
    </source>
</reference>
<name>A0A1H5QC96_9PSEU</name>
<dbReference type="Proteomes" id="UP000198878">
    <property type="component" value="Unassembled WGS sequence"/>
</dbReference>
<accession>A0A1H5QC96</accession>
<organism evidence="1 2">
    <name type="scientific">Amycolatopsis pretoriensis</name>
    <dbReference type="NCBI Taxonomy" id="218821"/>
    <lineage>
        <taxon>Bacteria</taxon>
        <taxon>Bacillati</taxon>
        <taxon>Actinomycetota</taxon>
        <taxon>Actinomycetes</taxon>
        <taxon>Pseudonocardiales</taxon>
        <taxon>Pseudonocardiaceae</taxon>
        <taxon>Amycolatopsis</taxon>
    </lineage>
</organism>
<dbReference type="OrthoDB" id="4535149at2"/>
<dbReference type="SUPFAM" id="SSF51735">
    <property type="entry name" value="NAD(P)-binding Rossmann-fold domains"/>
    <property type="match status" value="1"/>
</dbReference>
<gene>
    <name evidence="1" type="ORF">SAMN05421837_102391</name>
</gene>
<dbReference type="EMBL" id="FNUJ01000002">
    <property type="protein sequence ID" value="SEF23753.1"/>
    <property type="molecule type" value="Genomic_DNA"/>
</dbReference>
<dbReference type="InterPro" id="IPR002347">
    <property type="entry name" value="SDR_fam"/>
</dbReference>
<keyword evidence="2" id="KW-1185">Reference proteome</keyword>
<dbReference type="AlphaFoldDB" id="A0A1H5QC96"/>
<dbReference type="InterPro" id="IPR036291">
    <property type="entry name" value="NAD(P)-bd_dom_sf"/>
</dbReference>
<dbReference type="STRING" id="218821.SAMN05421837_102391"/>
<dbReference type="Gene3D" id="3.40.50.720">
    <property type="entry name" value="NAD(P)-binding Rossmann-like Domain"/>
    <property type="match status" value="1"/>
</dbReference>
<dbReference type="RefSeq" id="WP_143050932.1">
    <property type="nucleotide sequence ID" value="NZ_FNUJ01000002.1"/>
</dbReference>